<comment type="caution">
    <text evidence="1">The sequence shown here is derived from an EMBL/GenBank/DDBJ whole genome shotgun (WGS) entry which is preliminary data.</text>
</comment>
<sequence>MNSGLNGFQAILPTVKKKHFPSTTYARIQNQTRNSVKIYAEEIISPIEFRYGLHSLKIITISIT</sequence>
<dbReference type="AlphaFoldDB" id="A0A0V1MQ72"/>
<evidence type="ECO:0000313" key="1">
    <source>
        <dbReference type="EMBL" id="KRZ73711.1"/>
    </source>
</evidence>
<evidence type="ECO:0000313" key="2">
    <source>
        <dbReference type="Proteomes" id="UP000054843"/>
    </source>
</evidence>
<dbReference type="Proteomes" id="UP000054843">
    <property type="component" value="Unassembled WGS sequence"/>
</dbReference>
<organism evidence="1 2">
    <name type="scientific">Trichinella papuae</name>
    <dbReference type="NCBI Taxonomy" id="268474"/>
    <lineage>
        <taxon>Eukaryota</taxon>
        <taxon>Metazoa</taxon>
        <taxon>Ecdysozoa</taxon>
        <taxon>Nematoda</taxon>
        <taxon>Enoplea</taxon>
        <taxon>Dorylaimia</taxon>
        <taxon>Trichinellida</taxon>
        <taxon>Trichinellidae</taxon>
        <taxon>Trichinella</taxon>
    </lineage>
</organism>
<reference evidence="1 2" key="1">
    <citation type="submission" date="2015-01" db="EMBL/GenBank/DDBJ databases">
        <title>Evolution of Trichinella species and genotypes.</title>
        <authorList>
            <person name="Korhonen P.K."/>
            <person name="Edoardo P."/>
            <person name="Giuseppe L.R."/>
            <person name="Gasser R.B."/>
        </authorList>
    </citation>
    <scope>NUCLEOTIDE SEQUENCE [LARGE SCALE GENOMIC DNA]</scope>
    <source>
        <strain evidence="1">ISS1980</strain>
    </source>
</reference>
<accession>A0A0V1MQ72</accession>
<keyword evidence="2" id="KW-1185">Reference proteome</keyword>
<protein>
    <submittedName>
        <fullName evidence="1">Uncharacterized protein</fullName>
    </submittedName>
</protein>
<dbReference type="EMBL" id="JYDO01000059">
    <property type="protein sequence ID" value="KRZ73711.1"/>
    <property type="molecule type" value="Genomic_DNA"/>
</dbReference>
<gene>
    <name evidence="1" type="ORF">T10_7790</name>
</gene>
<proteinExistence type="predicted"/>
<name>A0A0V1MQ72_9BILA</name>